<protein>
    <submittedName>
        <fullName evidence="1">Uncharacterized protein</fullName>
    </submittedName>
</protein>
<reference evidence="1" key="1">
    <citation type="journal article" date="2019" name="Beilstein J. Org. Chem.">
        <title>Nanangenines: drimane sesquiterpenoids as the dominant metabolite cohort of a novel Australian fungus, Aspergillus nanangensis.</title>
        <authorList>
            <person name="Lacey H.J."/>
            <person name="Gilchrist C.L.M."/>
            <person name="Crombie A."/>
            <person name="Kalaitzis J.A."/>
            <person name="Vuong D."/>
            <person name="Rutledge P.J."/>
            <person name="Turner P."/>
            <person name="Pitt J.I."/>
            <person name="Lacey E."/>
            <person name="Chooi Y.H."/>
            <person name="Piggott A.M."/>
        </authorList>
    </citation>
    <scope>NUCLEOTIDE SEQUENCE</scope>
    <source>
        <strain evidence="1">MST-FP2251</strain>
    </source>
</reference>
<gene>
    <name evidence="1" type="ORF">FE257_012994</name>
</gene>
<dbReference type="EMBL" id="VCAU01000097">
    <property type="protein sequence ID" value="KAF9885376.1"/>
    <property type="molecule type" value="Genomic_DNA"/>
</dbReference>
<name>A0AAD4CF62_ASPNN</name>
<sequence>MSWLLEHRQERYGKPALTQGKSPTASLYRMYEYLVTGFIIGLRSEIECFYNHSSWAVSNIPDPTDTGPQRYAILAVLPYYLAIAFNHLIERGLPRGSPAMIISDEMEEELKSRPKILEQEPKWAMKVPGLEETLIIPGESEEEPSEESRSTRFLVMNIIVDEPHVLFGERHA</sequence>
<evidence type="ECO:0000313" key="1">
    <source>
        <dbReference type="EMBL" id="KAF9885376.1"/>
    </source>
</evidence>
<evidence type="ECO:0000313" key="2">
    <source>
        <dbReference type="Proteomes" id="UP001194746"/>
    </source>
</evidence>
<proteinExistence type="predicted"/>
<dbReference type="AlphaFoldDB" id="A0AAD4CF62"/>
<comment type="caution">
    <text evidence="1">The sequence shown here is derived from an EMBL/GenBank/DDBJ whole genome shotgun (WGS) entry which is preliminary data.</text>
</comment>
<organism evidence="1 2">
    <name type="scientific">Aspergillus nanangensis</name>
    <dbReference type="NCBI Taxonomy" id="2582783"/>
    <lineage>
        <taxon>Eukaryota</taxon>
        <taxon>Fungi</taxon>
        <taxon>Dikarya</taxon>
        <taxon>Ascomycota</taxon>
        <taxon>Pezizomycotina</taxon>
        <taxon>Eurotiomycetes</taxon>
        <taxon>Eurotiomycetidae</taxon>
        <taxon>Eurotiales</taxon>
        <taxon>Aspergillaceae</taxon>
        <taxon>Aspergillus</taxon>
        <taxon>Aspergillus subgen. Circumdati</taxon>
    </lineage>
</organism>
<dbReference type="Proteomes" id="UP001194746">
    <property type="component" value="Unassembled WGS sequence"/>
</dbReference>
<accession>A0AAD4CF62</accession>
<keyword evidence="2" id="KW-1185">Reference proteome</keyword>
<reference evidence="1" key="2">
    <citation type="submission" date="2020-02" db="EMBL/GenBank/DDBJ databases">
        <authorList>
            <person name="Gilchrist C.L.M."/>
            <person name="Chooi Y.-H."/>
        </authorList>
    </citation>
    <scope>NUCLEOTIDE SEQUENCE</scope>
    <source>
        <strain evidence="1">MST-FP2251</strain>
    </source>
</reference>